<evidence type="ECO:0000313" key="11">
    <source>
        <dbReference type="Proteomes" id="UP000193900"/>
    </source>
</evidence>
<reference evidence="10 11" key="1">
    <citation type="submission" date="2017-03" db="EMBL/GenBank/DDBJ databases">
        <authorList>
            <person name="Afonso C.L."/>
            <person name="Miller P.J."/>
            <person name="Scott M.A."/>
            <person name="Spackman E."/>
            <person name="Goraichik I."/>
            <person name="Dimitrov K.M."/>
            <person name="Suarez D.L."/>
            <person name="Swayne D.E."/>
        </authorList>
    </citation>
    <scope>NUCLEOTIDE SEQUENCE [LARGE SCALE GENOMIC DNA]</scope>
    <source>
        <strain evidence="10 11">CECT 7023</strain>
    </source>
</reference>
<dbReference type="PANTHER" id="PTHR11638:SF111">
    <property type="entry name" value="ATP-DEPENDENT CLP PROTEASE ATP-BINDING SUBUNIT CLPA"/>
    <property type="match status" value="1"/>
</dbReference>
<dbReference type="FunFam" id="3.40.50.300:FF:000025">
    <property type="entry name" value="ATP-dependent Clp protease subunit"/>
    <property type="match status" value="1"/>
</dbReference>
<dbReference type="PROSITE" id="PS00871">
    <property type="entry name" value="CLPAB_2"/>
    <property type="match status" value="1"/>
</dbReference>
<dbReference type="InterPro" id="IPR003959">
    <property type="entry name" value="ATPase_AAA_core"/>
</dbReference>
<dbReference type="GO" id="GO:0034605">
    <property type="term" value="P:cellular response to heat"/>
    <property type="evidence" value="ECO:0007669"/>
    <property type="project" value="TreeGrafter"/>
</dbReference>
<dbReference type="SMART" id="SM01086">
    <property type="entry name" value="ClpB_D2-small"/>
    <property type="match status" value="1"/>
</dbReference>
<dbReference type="NCBIfam" id="TIGR02639">
    <property type="entry name" value="ClpA"/>
    <property type="match status" value="1"/>
</dbReference>
<evidence type="ECO:0000256" key="7">
    <source>
        <dbReference type="RuleBase" id="RU004432"/>
    </source>
</evidence>
<dbReference type="EMBL" id="FWFZ01000022">
    <property type="protein sequence ID" value="SLN69886.1"/>
    <property type="molecule type" value="Genomic_DNA"/>
</dbReference>
<dbReference type="InterPro" id="IPR018368">
    <property type="entry name" value="ClpA/B_CS1"/>
</dbReference>
<keyword evidence="4 7" id="KW-0067">ATP-binding</keyword>
<dbReference type="Pfam" id="PF10431">
    <property type="entry name" value="ClpB_D2-small"/>
    <property type="match status" value="1"/>
</dbReference>
<evidence type="ECO:0000256" key="5">
    <source>
        <dbReference type="ARBA" id="ARBA00023186"/>
    </source>
</evidence>
<dbReference type="InterPro" id="IPR019489">
    <property type="entry name" value="Clp_ATPase_C"/>
</dbReference>
<dbReference type="Gene3D" id="3.40.50.300">
    <property type="entry name" value="P-loop containing nucleotide triphosphate hydrolases"/>
    <property type="match status" value="2"/>
</dbReference>
<dbReference type="AlphaFoldDB" id="A0A1Y5TQR0"/>
<dbReference type="Gene3D" id="1.10.1780.10">
    <property type="entry name" value="Clp, N-terminal domain"/>
    <property type="match status" value="1"/>
</dbReference>
<protein>
    <submittedName>
        <fullName evidence="10">ATP-dependent Clp protease ATP-binding subunit ClpA</fullName>
    </submittedName>
</protein>
<feature type="region of interest" description="Disordered" evidence="8">
    <location>
        <begin position="150"/>
        <end position="179"/>
    </location>
</feature>
<evidence type="ECO:0000256" key="1">
    <source>
        <dbReference type="ARBA" id="ARBA00008675"/>
    </source>
</evidence>
<dbReference type="GO" id="GO:0005737">
    <property type="term" value="C:cytoplasm"/>
    <property type="evidence" value="ECO:0007669"/>
    <property type="project" value="TreeGrafter"/>
</dbReference>
<keyword evidence="10" id="KW-0378">Hydrolase</keyword>
<evidence type="ECO:0000259" key="9">
    <source>
        <dbReference type="PROSITE" id="PS51903"/>
    </source>
</evidence>
<evidence type="ECO:0000256" key="4">
    <source>
        <dbReference type="ARBA" id="ARBA00022840"/>
    </source>
</evidence>
<dbReference type="InterPro" id="IPR028299">
    <property type="entry name" value="ClpA/B_CS2"/>
</dbReference>
<evidence type="ECO:0000313" key="10">
    <source>
        <dbReference type="EMBL" id="SLN69886.1"/>
    </source>
</evidence>
<dbReference type="GO" id="GO:0043335">
    <property type="term" value="P:protein unfolding"/>
    <property type="evidence" value="ECO:0007669"/>
    <property type="project" value="InterPro"/>
</dbReference>
<accession>A0A1Y5TQR0</accession>
<keyword evidence="2 6" id="KW-0677">Repeat</keyword>
<keyword evidence="3 7" id="KW-0547">Nucleotide-binding</keyword>
<evidence type="ECO:0000256" key="6">
    <source>
        <dbReference type="PROSITE-ProRule" id="PRU01251"/>
    </source>
</evidence>
<keyword evidence="5 7" id="KW-0143">Chaperone</keyword>
<name>A0A1Y5TQR0_9RHOB</name>
<dbReference type="InterPro" id="IPR036628">
    <property type="entry name" value="Clp_N_dom_sf"/>
</dbReference>
<dbReference type="PROSITE" id="PS51903">
    <property type="entry name" value="CLP_R"/>
    <property type="match status" value="1"/>
</dbReference>
<dbReference type="OrthoDB" id="9803641at2"/>
<dbReference type="FunFam" id="3.40.50.300:FF:000010">
    <property type="entry name" value="Chaperone clpB 1, putative"/>
    <property type="match status" value="1"/>
</dbReference>
<dbReference type="InterPro" id="IPR004176">
    <property type="entry name" value="Clp_R_N"/>
</dbReference>
<proteinExistence type="inferred from homology"/>
<keyword evidence="11" id="KW-1185">Reference proteome</keyword>
<organism evidence="10 11">
    <name type="scientific">Roseisalinus antarcticus</name>
    <dbReference type="NCBI Taxonomy" id="254357"/>
    <lineage>
        <taxon>Bacteria</taxon>
        <taxon>Pseudomonadati</taxon>
        <taxon>Pseudomonadota</taxon>
        <taxon>Alphaproteobacteria</taxon>
        <taxon>Rhodobacterales</taxon>
        <taxon>Roseobacteraceae</taxon>
        <taxon>Roseisalinus</taxon>
    </lineage>
</organism>
<evidence type="ECO:0000256" key="3">
    <source>
        <dbReference type="ARBA" id="ARBA00022741"/>
    </source>
</evidence>
<dbReference type="GO" id="GO:0005524">
    <property type="term" value="F:ATP binding"/>
    <property type="evidence" value="ECO:0007669"/>
    <property type="project" value="UniProtKB-KW"/>
</dbReference>
<dbReference type="SMART" id="SM00382">
    <property type="entry name" value="AAA"/>
    <property type="match status" value="2"/>
</dbReference>
<dbReference type="PROSITE" id="PS00870">
    <property type="entry name" value="CLPAB_1"/>
    <property type="match status" value="1"/>
</dbReference>
<dbReference type="Pfam" id="PF00004">
    <property type="entry name" value="AAA"/>
    <property type="match status" value="1"/>
</dbReference>
<dbReference type="Pfam" id="PF07724">
    <property type="entry name" value="AAA_2"/>
    <property type="match status" value="1"/>
</dbReference>
<dbReference type="InterPro" id="IPR050130">
    <property type="entry name" value="ClpA_ClpB"/>
</dbReference>
<dbReference type="PANTHER" id="PTHR11638">
    <property type="entry name" value="ATP-DEPENDENT CLP PROTEASE"/>
    <property type="match status" value="1"/>
</dbReference>
<comment type="similarity">
    <text evidence="1 7">Belongs to the ClpA/ClpB family.</text>
</comment>
<gene>
    <name evidence="10" type="primary">clpA</name>
    <name evidence="10" type="ORF">ROA7023_03391</name>
</gene>
<dbReference type="RefSeq" id="WP_085880175.1">
    <property type="nucleotide sequence ID" value="NZ_FWFZ01000022.1"/>
</dbReference>
<evidence type="ECO:0000256" key="8">
    <source>
        <dbReference type="SAM" id="MobiDB-lite"/>
    </source>
</evidence>
<dbReference type="Pfam" id="PF02861">
    <property type="entry name" value="Clp_N"/>
    <property type="match status" value="1"/>
</dbReference>
<dbReference type="SUPFAM" id="SSF52540">
    <property type="entry name" value="P-loop containing nucleoside triphosphate hydrolases"/>
    <property type="match status" value="2"/>
</dbReference>
<dbReference type="InterPro" id="IPR001270">
    <property type="entry name" value="ClpA/B"/>
</dbReference>
<dbReference type="Proteomes" id="UP000193900">
    <property type="component" value="Unassembled WGS sequence"/>
</dbReference>
<sequence>MPSFSTTLEQSIHAALALANARRHELATLEHLLLALIDEPDAARVMKACSVDLDELRRSLEEFIEDDLSTLVTDVEGSEAVPTAAFQRVIQRAAIHVQSSGRTEVTGANVLVAIFAERESNAAYFLQAQDMTRYDAVNFIAHGVAKDPAYGESRPVTGAASDSEEESVNSSNSDADEKESALGKYCVDLNAKSRKGDVDPLIGREHEVERCVQVLCRRRKNNPLLVGDPGVGKTAIAEGLARKIVGGEVPEVLSGATIFSLDMGALLAGTRYRGDFEERLKAVVTELEDHPDAVLFIDEIHTVIGAGATSGGAMDASNLLKPALQGGKLRCMGSTTYKEFRQHFEKDRALSRRFQKIDVSEPTVENSIKILKGLKPYFEQHHAIKYTADAIKTAVELSARYINDRKLPDKAIDVIDEAGAAQHLVAESKRRKTIGTKEIEAVVAKIARIPPKNVSKDDAEVLKDLEKSLKRVVFGQDPAIEALSSAIKLARAGLREPEKPIGNYLFAGPTGVGKTEVAKQLSSILGVEMLRFDMSEYMEKHAVSRLIGAPPGYVGFDQGGLLTDGVDQHPHCVLLLDEMEKAHPDVYNILLQVMDHGKLTDHNGRTVDFRNVILIMTSNAGAAEQAKEAIGFGRDRREGEDTAAIERHFTPEFRNRLDAVISFAPLPKDTILQVVEKFVMQLEAQLLDRGVSIELTDEAALWLADKGYDDKMGARPLGRVIQEYIKKPLAEELLFGKLAKGGLVRVGVKDAKIDLQVQEPDKPRLSGNKPPLLTAE</sequence>
<dbReference type="Gene3D" id="1.10.8.60">
    <property type="match status" value="2"/>
</dbReference>
<dbReference type="GO" id="GO:0006508">
    <property type="term" value="P:proteolysis"/>
    <property type="evidence" value="ECO:0007669"/>
    <property type="project" value="UniProtKB-KW"/>
</dbReference>
<dbReference type="Pfam" id="PF17871">
    <property type="entry name" value="AAA_lid_9"/>
    <property type="match status" value="1"/>
</dbReference>
<dbReference type="GO" id="GO:0008233">
    <property type="term" value="F:peptidase activity"/>
    <property type="evidence" value="ECO:0007669"/>
    <property type="project" value="UniProtKB-KW"/>
</dbReference>
<dbReference type="PRINTS" id="PR00300">
    <property type="entry name" value="CLPPROTEASEA"/>
</dbReference>
<dbReference type="InterPro" id="IPR003593">
    <property type="entry name" value="AAA+_ATPase"/>
</dbReference>
<dbReference type="CDD" id="cd00009">
    <property type="entry name" value="AAA"/>
    <property type="match status" value="1"/>
</dbReference>
<keyword evidence="10" id="KW-0645">Protease</keyword>
<dbReference type="InterPro" id="IPR041546">
    <property type="entry name" value="ClpA/ClpB_AAA_lid"/>
</dbReference>
<dbReference type="SUPFAM" id="SSF81923">
    <property type="entry name" value="Double Clp-N motif"/>
    <property type="match status" value="1"/>
</dbReference>
<feature type="domain" description="Clp R" evidence="9">
    <location>
        <begin position="1"/>
        <end position="147"/>
    </location>
</feature>
<evidence type="ECO:0000256" key="2">
    <source>
        <dbReference type="ARBA" id="ARBA00022737"/>
    </source>
</evidence>
<dbReference type="InterPro" id="IPR013461">
    <property type="entry name" value="ClpA"/>
</dbReference>
<dbReference type="InterPro" id="IPR027417">
    <property type="entry name" value="P-loop_NTPase"/>
</dbReference>
<dbReference type="GO" id="GO:0016887">
    <property type="term" value="F:ATP hydrolysis activity"/>
    <property type="evidence" value="ECO:0007669"/>
    <property type="project" value="InterPro"/>
</dbReference>
<dbReference type="CDD" id="cd19499">
    <property type="entry name" value="RecA-like_ClpB_Hsp104-like"/>
    <property type="match status" value="1"/>
</dbReference>